<dbReference type="Pfam" id="PF00496">
    <property type="entry name" value="SBP_bac_5"/>
    <property type="match status" value="1"/>
</dbReference>
<evidence type="ECO:0000313" key="7">
    <source>
        <dbReference type="Proteomes" id="UP000631694"/>
    </source>
</evidence>
<evidence type="ECO:0000256" key="1">
    <source>
        <dbReference type="ARBA" id="ARBA00004418"/>
    </source>
</evidence>
<comment type="similarity">
    <text evidence="2">Belongs to the bacterial solute-binding protein 5 family.</text>
</comment>
<dbReference type="GO" id="GO:0015833">
    <property type="term" value="P:peptide transport"/>
    <property type="evidence" value="ECO:0007669"/>
    <property type="project" value="TreeGrafter"/>
</dbReference>
<comment type="subcellular location">
    <subcellularLocation>
        <location evidence="1">Periplasm</location>
    </subcellularLocation>
</comment>
<feature type="chain" id="PRO_5036720796" evidence="4">
    <location>
        <begin position="23"/>
        <end position="502"/>
    </location>
</feature>
<dbReference type="RefSeq" id="WP_197312551.1">
    <property type="nucleotide sequence ID" value="NZ_JADZLT010000054.1"/>
</dbReference>
<dbReference type="EMBL" id="JADZLT010000054">
    <property type="protein sequence ID" value="MBH0239478.1"/>
    <property type="molecule type" value="Genomic_DNA"/>
</dbReference>
<keyword evidence="3 4" id="KW-0732">Signal</keyword>
<proteinExistence type="inferred from homology"/>
<dbReference type="PIRSF" id="PIRSF002741">
    <property type="entry name" value="MppA"/>
    <property type="match status" value="1"/>
</dbReference>
<dbReference type="PANTHER" id="PTHR30290:SF38">
    <property type="entry name" value="D,D-DIPEPTIDE-BINDING PERIPLASMIC PROTEIN DDPA-RELATED"/>
    <property type="match status" value="1"/>
</dbReference>
<dbReference type="Gene3D" id="3.10.105.10">
    <property type="entry name" value="Dipeptide-binding Protein, Domain 3"/>
    <property type="match status" value="1"/>
</dbReference>
<dbReference type="InterPro" id="IPR023765">
    <property type="entry name" value="SBP_5_CS"/>
</dbReference>
<dbReference type="InterPro" id="IPR000914">
    <property type="entry name" value="SBP_5_dom"/>
</dbReference>
<dbReference type="Gene3D" id="3.90.76.10">
    <property type="entry name" value="Dipeptide-binding Protein, Domain 1"/>
    <property type="match status" value="1"/>
</dbReference>
<dbReference type="PANTHER" id="PTHR30290">
    <property type="entry name" value="PERIPLASMIC BINDING COMPONENT OF ABC TRANSPORTER"/>
    <property type="match status" value="1"/>
</dbReference>
<dbReference type="Proteomes" id="UP000631694">
    <property type="component" value="Unassembled WGS sequence"/>
</dbReference>
<evidence type="ECO:0000259" key="5">
    <source>
        <dbReference type="Pfam" id="PF00496"/>
    </source>
</evidence>
<sequence>MKLARWGLAAMASTCLITPAVAQDSKSVTVVLTEVLDVIEPCMAARSDVGRVVLQNINETLTEFVPGQAELQPRLATSWEQVNDATWRFKLREGVKFHDGSALDPADVTFSIDRNKNAGLGCETGGKYFGGMTFTTTAVDDTTIEITTDPASPILPLLLSVLPIQPDSDPADTFTTSPVGTGPYKLVSWDVGQSLKVERSADYWGEQPIVDGATYLFRTDAAVAAAMITTGEADIAPNIAVQDATNPDTDFSYPNSETSTLRIDGLLPPFDDRRVREALNLAIDRDAMIGTIFAPGVEKATQQVPPTTIGFAHDLKPWPYDLERARALLAEAKADGVPVDTEIEMIGRINIYPNATEVMEGIQAMLIEAGFNAKLQMYDVGEWNRYFVKPYPEPRAPNLVQAQHDNAKGDPVFTAFVKHHSEGVHSAMSDPEVDGLIEKATLASGEDRQLLWEQMFTRVNDTVIADIPLFYMVGFSRVGPRLDFKPTIATNSELQLSQIKFR</sequence>
<dbReference type="SUPFAM" id="SSF53850">
    <property type="entry name" value="Periplasmic binding protein-like II"/>
    <property type="match status" value="1"/>
</dbReference>
<feature type="signal peptide" evidence="4">
    <location>
        <begin position="1"/>
        <end position="22"/>
    </location>
</feature>
<dbReference type="CDD" id="cd08491">
    <property type="entry name" value="PBP2_NikA_DppA_OppA_like_12"/>
    <property type="match status" value="1"/>
</dbReference>
<dbReference type="GO" id="GO:0030288">
    <property type="term" value="C:outer membrane-bounded periplasmic space"/>
    <property type="evidence" value="ECO:0007669"/>
    <property type="project" value="UniProtKB-ARBA"/>
</dbReference>
<dbReference type="GO" id="GO:0043190">
    <property type="term" value="C:ATP-binding cassette (ABC) transporter complex"/>
    <property type="evidence" value="ECO:0007669"/>
    <property type="project" value="InterPro"/>
</dbReference>
<dbReference type="AlphaFoldDB" id="A0A931I565"/>
<gene>
    <name evidence="6" type="ORF">I5731_16770</name>
</gene>
<evidence type="ECO:0000256" key="4">
    <source>
        <dbReference type="SAM" id="SignalP"/>
    </source>
</evidence>
<dbReference type="Gene3D" id="3.40.190.10">
    <property type="entry name" value="Periplasmic binding protein-like II"/>
    <property type="match status" value="1"/>
</dbReference>
<comment type="caution">
    <text evidence="6">The sequence shown here is derived from an EMBL/GenBank/DDBJ whole genome shotgun (WGS) entry which is preliminary data.</text>
</comment>
<dbReference type="GO" id="GO:1904680">
    <property type="term" value="F:peptide transmembrane transporter activity"/>
    <property type="evidence" value="ECO:0007669"/>
    <property type="project" value="TreeGrafter"/>
</dbReference>
<organism evidence="6 7">
    <name type="scientific">Methylobrevis albus</name>
    <dbReference type="NCBI Taxonomy" id="2793297"/>
    <lineage>
        <taxon>Bacteria</taxon>
        <taxon>Pseudomonadati</taxon>
        <taxon>Pseudomonadota</taxon>
        <taxon>Alphaproteobacteria</taxon>
        <taxon>Hyphomicrobiales</taxon>
        <taxon>Pleomorphomonadaceae</taxon>
        <taxon>Methylobrevis</taxon>
    </lineage>
</organism>
<protein>
    <submittedName>
        <fullName evidence="6">Peptide ABC transporter substrate-binding protein</fullName>
    </submittedName>
</protein>
<evidence type="ECO:0000313" key="6">
    <source>
        <dbReference type="EMBL" id="MBH0239478.1"/>
    </source>
</evidence>
<dbReference type="InterPro" id="IPR030678">
    <property type="entry name" value="Peptide/Ni-bd"/>
</dbReference>
<evidence type="ECO:0000256" key="2">
    <source>
        <dbReference type="ARBA" id="ARBA00005695"/>
    </source>
</evidence>
<evidence type="ECO:0000256" key="3">
    <source>
        <dbReference type="ARBA" id="ARBA00022729"/>
    </source>
</evidence>
<keyword evidence="7" id="KW-1185">Reference proteome</keyword>
<feature type="domain" description="Solute-binding protein family 5" evidence="5">
    <location>
        <begin position="70"/>
        <end position="380"/>
    </location>
</feature>
<dbReference type="InterPro" id="IPR039424">
    <property type="entry name" value="SBP_5"/>
</dbReference>
<dbReference type="PROSITE" id="PS01040">
    <property type="entry name" value="SBP_BACTERIAL_5"/>
    <property type="match status" value="1"/>
</dbReference>
<reference evidence="6" key="1">
    <citation type="submission" date="2020-12" db="EMBL/GenBank/DDBJ databases">
        <title>Methylobrevis albus sp. nov., isolated from fresh water lack sediment.</title>
        <authorList>
            <person name="Zou Q."/>
        </authorList>
    </citation>
    <scope>NUCLEOTIDE SEQUENCE</scope>
    <source>
        <strain evidence="6">L22</strain>
    </source>
</reference>
<accession>A0A931I565</accession>
<name>A0A931I565_9HYPH</name>